<dbReference type="PANTHER" id="PTHR10788">
    <property type="entry name" value="TREHALOSE-6-PHOSPHATE SYNTHASE"/>
    <property type="match status" value="1"/>
</dbReference>
<accession>A0A2T4DKH8</accession>
<dbReference type="InterPro" id="IPR001830">
    <property type="entry name" value="Glyco_trans_20"/>
</dbReference>
<dbReference type="NCBIfam" id="TIGR01484">
    <property type="entry name" value="HAD-SF-IIB"/>
    <property type="match status" value="1"/>
</dbReference>
<dbReference type="EMBL" id="PYVU01000134">
    <property type="protein sequence ID" value="PTB94324.1"/>
    <property type="molecule type" value="Genomic_DNA"/>
</dbReference>
<dbReference type="Pfam" id="PF00982">
    <property type="entry name" value="Glyco_transf_20"/>
    <property type="match status" value="1"/>
</dbReference>
<dbReference type="PANTHER" id="PTHR10788:SF106">
    <property type="entry name" value="BCDNA.GH08860"/>
    <property type="match status" value="1"/>
</dbReference>
<gene>
    <name evidence="3" type="ORF">C9994_12225</name>
</gene>
<dbReference type="GO" id="GO:0004805">
    <property type="term" value="F:trehalose-phosphatase activity"/>
    <property type="evidence" value="ECO:0007669"/>
    <property type="project" value="TreeGrafter"/>
</dbReference>
<comment type="caution">
    <text evidence="3">The sequence shown here is derived from an EMBL/GenBank/DDBJ whole genome shotgun (WGS) entry which is preliminary data.</text>
</comment>
<evidence type="ECO:0000256" key="2">
    <source>
        <dbReference type="ARBA" id="ARBA00008799"/>
    </source>
</evidence>
<comment type="similarity">
    <text evidence="2">Belongs to the glycosyltransferase 20 family.</text>
</comment>
<evidence type="ECO:0000313" key="3">
    <source>
        <dbReference type="EMBL" id="PTB94324.1"/>
    </source>
</evidence>
<dbReference type="Proteomes" id="UP000240608">
    <property type="component" value="Unassembled WGS sequence"/>
</dbReference>
<dbReference type="InterPro" id="IPR003337">
    <property type="entry name" value="Trehalose_PPase"/>
</dbReference>
<dbReference type="SUPFAM" id="SSF56784">
    <property type="entry name" value="HAD-like"/>
    <property type="match status" value="1"/>
</dbReference>
<dbReference type="GO" id="GO:0005829">
    <property type="term" value="C:cytosol"/>
    <property type="evidence" value="ECO:0007669"/>
    <property type="project" value="TreeGrafter"/>
</dbReference>
<dbReference type="InterPro" id="IPR006379">
    <property type="entry name" value="HAD-SF_hydro_IIB"/>
</dbReference>
<dbReference type="GO" id="GO:0003825">
    <property type="term" value="F:alpha,alpha-trehalose-phosphate synthase (UDP-forming) activity"/>
    <property type="evidence" value="ECO:0007669"/>
    <property type="project" value="TreeGrafter"/>
</dbReference>
<dbReference type="NCBIfam" id="NF011071">
    <property type="entry name" value="PRK14501.1"/>
    <property type="match status" value="1"/>
</dbReference>
<dbReference type="CDD" id="cd03788">
    <property type="entry name" value="GT20_TPS"/>
    <property type="match status" value="1"/>
</dbReference>
<organism evidence="3 4">
    <name type="scientific">Marivirga lumbricoides</name>
    <dbReference type="NCBI Taxonomy" id="1046115"/>
    <lineage>
        <taxon>Bacteria</taxon>
        <taxon>Pseudomonadati</taxon>
        <taxon>Bacteroidota</taxon>
        <taxon>Cytophagia</taxon>
        <taxon>Cytophagales</taxon>
        <taxon>Marivirgaceae</taxon>
        <taxon>Marivirga</taxon>
    </lineage>
</organism>
<dbReference type="Pfam" id="PF02358">
    <property type="entry name" value="Trehalose_PPase"/>
    <property type="match status" value="1"/>
</dbReference>
<dbReference type="NCBIfam" id="TIGR00685">
    <property type="entry name" value="T6PP"/>
    <property type="match status" value="1"/>
</dbReference>
<protein>
    <submittedName>
        <fullName evidence="3">Bifunctional alpha,alpha-trehalose-phosphate synthase (UDP-forming)/trehalose-phosphatase</fullName>
    </submittedName>
</protein>
<dbReference type="Gene3D" id="3.40.50.1000">
    <property type="entry name" value="HAD superfamily/HAD-like"/>
    <property type="match status" value="1"/>
</dbReference>
<evidence type="ECO:0000313" key="4">
    <source>
        <dbReference type="Proteomes" id="UP000240608"/>
    </source>
</evidence>
<dbReference type="SUPFAM" id="SSF53756">
    <property type="entry name" value="UDP-Glycosyltransferase/glycogen phosphorylase"/>
    <property type="match status" value="1"/>
</dbReference>
<reference evidence="3 4" key="1">
    <citation type="submission" date="2018-03" db="EMBL/GenBank/DDBJ databases">
        <title>Cross-interface Injection: A General Nanoliter Liquid Handling Method Applied to Single Cells Genome Amplification Automated Nanoliter Liquid Handling Applied to Single Cell Multiple Displacement Amplification.</title>
        <authorList>
            <person name="Yun J."/>
            <person name="Xu P."/>
            <person name="Xu J."/>
            <person name="Dai X."/>
            <person name="Wang Y."/>
            <person name="Zheng X."/>
            <person name="Cao C."/>
            <person name="Yi Q."/>
            <person name="Zhu Y."/>
            <person name="Wang L."/>
            <person name="Dong Z."/>
            <person name="Huang Y."/>
            <person name="Huang L."/>
            <person name="Du W."/>
        </authorList>
    </citation>
    <scope>NUCLEOTIDE SEQUENCE [LARGE SCALE GENOMIC DNA]</scope>
    <source>
        <strain evidence="3 4">Z-D1-2</strain>
    </source>
</reference>
<comment type="similarity">
    <text evidence="1">In the C-terminal section; belongs to the trehalose phosphatase family.</text>
</comment>
<dbReference type="AlphaFoldDB" id="A0A2T4DKH8"/>
<dbReference type="GO" id="GO:0005992">
    <property type="term" value="P:trehalose biosynthetic process"/>
    <property type="evidence" value="ECO:0007669"/>
    <property type="project" value="InterPro"/>
</dbReference>
<sequence>MSKTIIVSNRLPIRIEREDGKLAYKTSEGGLATGLGSIYKEGDNIWIGWPGISLENEEEYEVEKELMNRNMRPVFLTENEVQEFYLGFSNQTLWPAFHYFIHHMRFKEEEWEAYKKANQKFAEAISKWIEPDDTIWVHDYQLLLVPEMLRKQFPNVTIGFFQHIPFPSYEVFRMIPWRKKLLNGVLGADYIGFHTYDDMRHFLSSCHRLAGYSYNRNQILVKNRLVEVDSLPMGIDYGKYADSASSQLAKAKEISYRDSLGPQDLILSMDRLDYSKGIPGRLLAFERFLKEYPEYQGRVSMFLIVVPSRDQVPSYKALKEKVEFLVGHINGKYGTINYVPIHFFYRSFPLDDLSAFYRMCKIAMITPKRDGMNLVCKEYIASRETQDGVLILSEMAGASKELSDALLVNPNDEAQMVLSIKTALEMPVAEQKRRMNIMQKTVQKYTIFQWVDLFIGNLKNLKERQESMATKKLNDRLKKELITEFKAAKSPLIFLDYDGTLVPFHENPEECAPDAELHEILSKLSKKAEVVIISGRKADTLELWLAEFDIDLIAEHGIKVKRSGKQWDENEDLIGNGWKDDARGIMEFYIQRTPGSFLEEKEHTLVWHYRKVEKGLGDLRSRELSSHLKHFMSNKGLDVIDGDHVVEVKPSAINKGKASLERIKGINPDFIMAFGDDRTDEDTFEALADKAHTIKVGSGFSFAKFAVENHEEVRSLLKEMIDAK</sequence>
<name>A0A2T4DKH8_9BACT</name>
<dbReference type="Gene3D" id="3.40.50.2000">
    <property type="entry name" value="Glycogen Phosphorylase B"/>
    <property type="match status" value="2"/>
</dbReference>
<dbReference type="InterPro" id="IPR036412">
    <property type="entry name" value="HAD-like_sf"/>
</dbReference>
<dbReference type="InterPro" id="IPR023214">
    <property type="entry name" value="HAD_sf"/>
</dbReference>
<proteinExistence type="inferred from homology"/>
<dbReference type="Gene3D" id="3.30.70.1020">
    <property type="entry name" value="Trehalose-6-phosphate phosphatase related protein, domain 2"/>
    <property type="match status" value="1"/>
</dbReference>
<evidence type="ECO:0000256" key="1">
    <source>
        <dbReference type="ARBA" id="ARBA00006330"/>
    </source>
</evidence>
<dbReference type="CDD" id="cd01627">
    <property type="entry name" value="HAD_TPP"/>
    <property type="match status" value="1"/>
</dbReference>